<evidence type="ECO:0000313" key="3">
    <source>
        <dbReference type="Proteomes" id="UP000177725"/>
    </source>
</evidence>
<evidence type="ECO:0000256" key="1">
    <source>
        <dbReference type="SAM" id="Phobius"/>
    </source>
</evidence>
<protein>
    <submittedName>
        <fullName evidence="2">Uncharacterized protein</fullName>
    </submittedName>
</protein>
<dbReference type="InterPro" id="IPR012902">
    <property type="entry name" value="N_methyl_site"/>
</dbReference>
<reference evidence="2 3" key="1">
    <citation type="journal article" date="2016" name="Nat. Commun.">
        <title>Thousands of microbial genomes shed light on interconnected biogeochemical processes in an aquifer system.</title>
        <authorList>
            <person name="Anantharaman K."/>
            <person name="Brown C.T."/>
            <person name="Hug L.A."/>
            <person name="Sharon I."/>
            <person name="Castelle C.J."/>
            <person name="Probst A.J."/>
            <person name="Thomas B.C."/>
            <person name="Singh A."/>
            <person name="Wilkins M.J."/>
            <person name="Karaoz U."/>
            <person name="Brodie E.L."/>
            <person name="Williams K.H."/>
            <person name="Hubbard S.S."/>
            <person name="Banfield J.F."/>
        </authorList>
    </citation>
    <scope>NUCLEOTIDE SEQUENCE [LARGE SCALE GENOMIC DNA]</scope>
</reference>
<keyword evidence="1" id="KW-0472">Membrane</keyword>
<dbReference type="EMBL" id="MHMV01000045">
    <property type="protein sequence ID" value="OGZ33443.1"/>
    <property type="molecule type" value="Genomic_DNA"/>
</dbReference>
<comment type="caution">
    <text evidence="2">The sequence shown here is derived from an EMBL/GenBank/DDBJ whole genome shotgun (WGS) entry which is preliminary data.</text>
</comment>
<organism evidence="2 3">
    <name type="scientific">Candidatus Portnoybacteria bacterium RBG_13_41_18</name>
    <dbReference type="NCBI Taxonomy" id="1801991"/>
    <lineage>
        <taxon>Bacteria</taxon>
        <taxon>Candidatus Portnoyibacteriota</taxon>
    </lineage>
</organism>
<keyword evidence="1" id="KW-1133">Transmembrane helix</keyword>
<evidence type="ECO:0000313" key="2">
    <source>
        <dbReference type="EMBL" id="OGZ33443.1"/>
    </source>
</evidence>
<proteinExistence type="predicted"/>
<accession>A0A1G2F629</accession>
<dbReference type="Proteomes" id="UP000177725">
    <property type="component" value="Unassembled WGS sequence"/>
</dbReference>
<name>A0A1G2F629_9BACT</name>
<gene>
    <name evidence="2" type="ORF">A2174_01280</name>
</gene>
<sequence length="160" mass="17151">MSLHNKKNSKGIGLIEVVVAVAIIVISLTALAALANFALSIQSHLKQELIATNLAVEAMEATAAAKSDNWSIISGLTLGAPYYPVKSGSPLKWTLSAGAENINGFSRQVTFAQVNRDSNDDIVLSGGTQDPESRKATVLVSWNEKGKNYQVSLDSYLMNW</sequence>
<keyword evidence="1" id="KW-0812">Transmembrane</keyword>
<feature type="transmembrane region" description="Helical" evidence="1">
    <location>
        <begin position="12"/>
        <end position="39"/>
    </location>
</feature>
<dbReference type="AlphaFoldDB" id="A0A1G2F629"/>
<dbReference type="Pfam" id="PF07963">
    <property type="entry name" value="N_methyl"/>
    <property type="match status" value="1"/>
</dbReference>